<evidence type="ECO:0000313" key="1">
    <source>
        <dbReference type="EMBL" id="PZR15062.1"/>
    </source>
</evidence>
<dbReference type="PROSITE" id="PS51257">
    <property type="entry name" value="PROKAR_LIPOPROTEIN"/>
    <property type="match status" value="1"/>
</dbReference>
<organism evidence="1 2">
    <name type="scientific">Archangium gephyra</name>
    <dbReference type="NCBI Taxonomy" id="48"/>
    <lineage>
        <taxon>Bacteria</taxon>
        <taxon>Pseudomonadati</taxon>
        <taxon>Myxococcota</taxon>
        <taxon>Myxococcia</taxon>
        <taxon>Myxococcales</taxon>
        <taxon>Cystobacterineae</taxon>
        <taxon>Archangiaceae</taxon>
        <taxon>Archangium</taxon>
    </lineage>
</organism>
<dbReference type="AlphaFoldDB" id="A0A2W5TJU8"/>
<evidence type="ECO:0000313" key="2">
    <source>
        <dbReference type="Proteomes" id="UP000249061"/>
    </source>
</evidence>
<dbReference type="EMBL" id="QFQP01000006">
    <property type="protein sequence ID" value="PZR15062.1"/>
    <property type="molecule type" value="Genomic_DNA"/>
</dbReference>
<protein>
    <submittedName>
        <fullName evidence="1">Uncharacterized protein</fullName>
    </submittedName>
</protein>
<name>A0A2W5TJU8_9BACT</name>
<reference evidence="1 2" key="1">
    <citation type="submission" date="2017-08" db="EMBL/GenBank/DDBJ databases">
        <title>Infants hospitalized years apart are colonized by the same room-sourced microbial strains.</title>
        <authorList>
            <person name="Brooks B."/>
            <person name="Olm M.R."/>
            <person name="Firek B.A."/>
            <person name="Baker R."/>
            <person name="Thomas B.C."/>
            <person name="Morowitz M.J."/>
            <person name="Banfield J.F."/>
        </authorList>
    </citation>
    <scope>NUCLEOTIDE SEQUENCE [LARGE SCALE GENOMIC DNA]</scope>
    <source>
        <strain evidence="1">S2_003_000_R2_14</strain>
    </source>
</reference>
<sequence>MNALVRWLLPVLALLSCARPSQPVRDPSHPDLTLENVTVRSWNGTELRVITTADSLSLSREGGAAGMLTARDAGITVIRDGTHVTAPIVTGNFLAGDVEGQGGVKLTAPNEVKGESPRVAYSRSLGIASSDAGVIVTQPGMSLEATGFTANVPEQSAEFENADTRFVPK</sequence>
<gene>
    <name evidence="1" type="ORF">DI536_09830</name>
</gene>
<proteinExistence type="predicted"/>
<comment type="caution">
    <text evidence="1">The sequence shown here is derived from an EMBL/GenBank/DDBJ whole genome shotgun (WGS) entry which is preliminary data.</text>
</comment>
<dbReference type="Proteomes" id="UP000249061">
    <property type="component" value="Unassembled WGS sequence"/>
</dbReference>
<accession>A0A2W5TJU8</accession>